<organism evidence="1 2">
    <name type="scientific">Actinacidiphila alni</name>
    <dbReference type="NCBI Taxonomy" id="380248"/>
    <lineage>
        <taxon>Bacteria</taxon>
        <taxon>Bacillati</taxon>
        <taxon>Actinomycetota</taxon>
        <taxon>Actinomycetes</taxon>
        <taxon>Kitasatosporales</taxon>
        <taxon>Streptomycetaceae</taxon>
        <taxon>Actinacidiphila</taxon>
    </lineage>
</organism>
<dbReference type="AlphaFoldDB" id="A0A1I2ALC7"/>
<keyword evidence="2" id="KW-1185">Reference proteome</keyword>
<dbReference type="PANTHER" id="PTHR47691:SF3">
    <property type="entry name" value="HTH-TYPE TRANSCRIPTIONAL REGULATOR RV0890C-RELATED"/>
    <property type="match status" value="1"/>
</dbReference>
<dbReference type="OrthoDB" id="4335696at2"/>
<dbReference type="PRINTS" id="PR00364">
    <property type="entry name" value="DISEASERSIST"/>
</dbReference>
<gene>
    <name evidence="1" type="ORF">SAMN05216251_103137</name>
</gene>
<dbReference type="Gene3D" id="3.40.50.300">
    <property type="entry name" value="P-loop containing nucleotide triphosphate hydrolases"/>
    <property type="match status" value="1"/>
</dbReference>
<dbReference type="PANTHER" id="PTHR47691">
    <property type="entry name" value="REGULATOR-RELATED"/>
    <property type="match status" value="1"/>
</dbReference>
<dbReference type="RefSeq" id="WP_093712382.1">
    <property type="nucleotide sequence ID" value="NZ_FONG01000003.1"/>
</dbReference>
<evidence type="ECO:0000313" key="2">
    <source>
        <dbReference type="Proteomes" id="UP000199323"/>
    </source>
</evidence>
<dbReference type="Proteomes" id="UP000199323">
    <property type="component" value="Unassembled WGS sequence"/>
</dbReference>
<accession>A0A1I2ALC7</accession>
<dbReference type="STRING" id="380248.SAMN05216251_103137"/>
<dbReference type="EMBL" id="FONG01000003">
    <property type="protein sequence ID" value="SFE44835.1"/>
    <property type="molecule type" value="Genomic_DNA"/>
</dbReference>
<dbReference type="InterPro" id="IPR027417">
    <property type="entry name" value="P-loop_NTPase"/>
</dbReference>
<evidence type="ECO:0000313" key="1">
    <source>
        <dbReference type="EMBL" id="SFE44835.1"/>
    </source>
</evidence>
<protein>
    <submittedName>
        <fullName evidence="1">Predicted ATPase</fullName>
    </submittedName>
</protein>
<name>A0A1I2ALC7_9ACTN</name>
<proteinExistence type="predicted"/>
<sequence>MWTSLGSPRSLPRSRSWGSRDLIGRKQESAALRGLLARNRLVSVTGAAGVGKSHLAARVVLPMPMGLWESLVQVRWHGPGAAEPGALLTELARTLSGGALGGEAMGMAGVLRRLAAAPTLLFLDDVDPVQPECVGIVQQVLMAVPTLRVLVTSRQALGLGDERVLRLPPLSTGGTGDGRAPAVDLFVDRVRTAVRDFPVDSADLDHATAICRAVEGVPLAIELAAEQTAHFTLSELAKRLEEHQGWLSSPYPVLRRHRSLREAIGATYVLCEPVLRIVWGRISILNGWFTEGTAVLMCGGEGVDPALIPGCLARLTAMGVLDCPGEPGGARRARYRLTRAAREFGAERLSQAGEFPVAAERRLVHCRSVATVAENLWSTGSQPQAVWLAEEELADLDSTMRYAVEHGHQVEAALETVVNLWFLWAVYGRAEEGRGYLLQLLPLCEPEHPLVARGLWLAAWLTAGSDPDGAAELLRSAWPAAVLAGDDAAVGRIAHVQGLLAMDDRDAEGAAGHFQEAASTVPPGSPGGPSPALSLAALALAQSGFAPAAAKRSARLACAEAASRGDAWAAVLARYAAALADHRLGRSGRAWRRAQRALATLHGEAYNPDIAIALRELITAIESGAPARPSVPPMPLPTPVRA</sequence>
<reference evidence="1 2" key="1">
    <citation type="submission" date="2016-10" db="EMBL/GenBank/DDBJ databases">
        <authorList>
            <person name="de Groot N.N."/>
        </authorList>
    </citation>
    <scope>NUCLEOTIDE SEQUENCE [LARGE SCALE GENOMIC DNA]</scope>
    <source>
        <strain evidence="1 2">CGMCC 4.3510</strain>
    </source>
</reference>
<dbReference type="SUPFAM" id="SSF52540">
    <property type="entry name" value="P-loop containing nucleoside triphosphate hydrolases"/>
    <property type="match status" value="1"/>
</dbReference>